<gene>
    <name evidence="3" type="ordered locus">DR_1465</name>
</gene>
<organism evidence="3 4">
    <name type="scientific">Deinococcus radiodurans (strain ATCC 13939 / DSM 20539 / JCM 16871 / CCUG 27074 / LMG 4051 / NBRC 15346 / NCIMB 9279 / VKM B-1422 / R1)</name>
    <dbReference type="NCBI Taxonomy" id="243230"/>
    <lineage>
        <taxon>Bacteria</taxon>
        <taxon>Thermotogati</taxon>
        <taxon>Deinococcota</taxon>
        <taxon>Deinococci</taxon>
        <taxon>Deinococcales</taxon>
        <taxon>Deinococcaceae</taxon>
        <taxon>Deinococcus</taxon>
    </lineage>
</organism>
<dbReference type="PIR" id="A75392">
    <property type="entry name" value="A75392"/>
</dbReference>
<evidence type="ECO:0000256" key="2">
    <source>
        <dbReference type="SAM" id="SignalP"/>
    </source>
</evidence>
<dbReference type="STRING" id="243230.DR_1465"/>
<sequence>MFKFTPTTVVLAALLGAASAQPVNPATPAAPAQAAPATPATPASPAQQAPGQNTPGAPAAAEWNNPALSSASYAISEPVWEGSTSLVSAEQRAGIVTALRHDSEGALKRRYPQAKFVPAGTPGAIKVTPAIVAPTALVPWAKMTVRLDLDLPSGNRASLSENFGLLTLWQQGAEAANYAFDQLAQRLP</sequence>
<evidence type="ECO:0000313" key="3">
    <source>
        <dbReference type="EMBL" id="AAF11037.1"/>
    </source>
</evidence>
<reference evidence="3 4" key="1">
    <citation type="journal article" date="1999" name="Science">
        <title>Genome sequence of the radioresistant bacterium Deinococcus radiodurans R1.</title>
        <authorList>
            <person name="White O."/>
            <person name="Eisen J.A."/>
            <person name="Heidelberg J.F."/>
            <person name="Hickey E.K."/>
            <person name="Peterson J.D."/>
            <person name="Dodson R.J."/>
            <person name="Haft D.H."/>
            <person name="Gwinn M.L."/>
            <person name="Nelson W.C."/>
            <person name="Richardson D.L."/>
            <person name="Moffat K.S."/>
            <person name="Qin H."/>
            <person name="Jiang L."/>
            <person name="Pamphile W."/>
            <person name="Crosby M."/>
            <person name="Shen M."/>
            <person name="Vamathevan J.J."/>
            <person name="Lam P."/>
            <person name="McDonald L."/>
            <person name="Utterback T."/>
            <person name="Zalewski C."/>
            <person name="Makarova K.S."/>
            <person name="Aravind L."/>
            <person name="Daly M.J."/>
            <person name="Minton K.W."/>
            <person name="Fleischmann R.D."/>
            <person name="Ketchum K.A."/>
            <person name="Nelson K.E."/>
            <person name="Salzberg S."/>
            <person name="Smith H.O."/>
            <person name="Venter J.C."/>
            <person name="Fraser C.M."/>
        </authorList>
    </citation>
    <scope>NUCLEOTIDE SEQUENCE [LARGE SCALE GENOMIC DNA]</scope>
    <source>
        <strain evidence="4">ATCC 13939 / DSM 20539 / JCM 16871 / LMG 4051 / NBRC 15346 / NCIMB 9279 / R1 / VKM B-1422</strain>
    </source>
</reference>
<keyword evidence="4" id="KW-1185">Reference proteome</keyword>
<dbReference type="EnsemblBacteria" id="AAF11037">
    <property type="protein sequence ID" value="AAF11037"/>
    <property type="gene ID" value="DR_1465"/>
</dbReference>
<keyword evidence="2" id="KW-0732">Signal</keyword>
<dbReference type="PATRIC" id="fig|243230.17.peg.1665"/>
<feature type="compositionally biased region" description="Low complexity" evidence="1">
    <location>
        <begin position="22"/>
        <end position="50"/>
    </location>
</feature>
<accession>Q9RUC4</accession>
<dbReference type="Proteomes" id="UP000002524">
    <property type="component" value="Chromosome 1"/>
</dbReference>
<feature type="chain" id="PRO_5009974275" evidence="2">
    <location>
        <begin position="26"/>
        <end position="188"/>
    </location>
</feature>
<feature type="region of interest" description="Disordered" evidence="1">
    <location>
        <begin position="22"/>
        <end position="63"/>
    </location>
</feature>
<dbReference type="KEGG" id="dra:DR_1465"/>
<dbReference type="InParanoid" id="Q9RUC4"/>
<dbReference type="GeneID" id="69517703"/>
<name>Q9RUC4_DEIRA</name>
<evidence type="ECO:0000256" key="1">
    <source>
        <dbReference type="SAM" id="MobiDB-lite"/>
    </source>
</evidence>
<proteinExistence type="predicted"/>
<dbReference type="AlphaFoldDB" id="Q9RUC4"/>
<dbReference type="PaxDb" id="243230-DR_1465"/>
<protein>
    <submittedName>
        <fullName evidence="3">Uncharacterized protein</fullName>
    </submittedName>
</protein>
<dbReference type="RefSeq" id="WP_010888104.1">
    <property type="nucleotide sequence ID" value="NC_001263.1"/>
</dbReference>
<dbReference type="HOGENOM" id="CLU_123786_0_0_0"/>
<dbReference type="OrthoDB" id="69443at2"/>
<dbReference type="EMBL" id="AE000513">
    <property type="protein sequence ID" value="AAF11037.1"/>
    <property type="molecule type" value="Genomic_DNA"/>
</dbReference>
<feature type="signal peptide" evidence="2">
    <location>
        <begin position="1"/>
        <end position="25"/>
    </location>
</feature>
<evidence type="ECO:0000313" key="4">
    <source>
        <dbReference type="Proteomes" id="UP000002524"/>
    </source>
</evidence>